<comment type="subcellular location">
    <subcellularLocation>
        <location evidence="1">Cell membrane</location>
        <topology evidence="1">Multi-pass membrane protein</topology>
    </subcellularLocation>
</comment>
<dbReference type="AlphaFoldDB" id="A0A372NZ43"/>
<dbReference type="RefSeq" id="WP_117390355.1">
    <property type="nucleotide sequence ID" value="NZ_QWDC01000001.1"/>
</dbReference>
<dbReference type="InterPro" id="IPR036259">
    <property type="entry name" value="MFS_trans_sf"/>
</dbReference>
<dbReference type="PRINTS" id="PR01035">
    <property type="entry name" value="TCRTETA"/>
</dbReference>
<feature type="transmembrane region" description="Helical" evidence="7">
    <location>
        <begin position="217"/>
        <end position="237"/>
    </location>
</feature>
<evidence type="ECO:0000313" key="9">
    <source>
        <dbReference type="EMBL" id="RFZ94797.1"/>
    </source>
</evidence>
<evidence type="ECO:0000256" key="4">
    <source>
        <dbReference type="ARBA" id="ARBA00022692"/>
    </source>
</evidence>
<organism evidence="9 10">
    <name type="scientific">Mucilaginibacter conchicola</name>
    <dbReference type="NCBI Taxonomy" id="2303333"/>
    <lineage>
        <taxon>Bacteria</taxon>
        <taxon>Pseudomonadati</taxon>
        <taxon>Bacteroidota</taxon>
        <taxon>Sphingobacteriia</taxon>
        <taxon>Sphingobacteriales</taxon>
        <taxon>Sphingobacteriaceae</taxon>
        <taxon>Mucilaginibacter</taxon>
    </lineage>
</organism>
<gene>
    <name evidence="9" type="ORF">D0C36_04475</name>
</gene>
<evidence type="ECO:0000259" key="8">
    <source>
        <dbReference type="PROSITE" id="PS50850"/>
    </source>
</evidence>
<sequence length="410" mass="45469">MPSLLQLYKKAYSGLARYNWYLSIVMLINRSGTMVVPFMTIYCINQLHFSVAQAGYIMALFGAGSIIGAYIGGWISDRIGFYDMQAATLLSGGVMFIIVGYQTTFLSLGIATFILSFCNEAFRPANSMAVAHFSAPENKTRSYSLHRLATNLGWAVGAALGGLLASFNFHLLFWVDGCTNIFAALVLMKLIPRSTVSKPAKAHPDEVKPVSAYKDKVYIIFILLVTFFNLCFFQFFVMEPVFFKLKWHFDTKLIGLLLASNGVVIALVELVMVNYMEGRKHALQYIIYGVLVTGGGFTLLNILPPNAASGAFVVLIVTFGEMVSMPFMNSFWISRSGERNRGQYAALYTMSWSAAQVLAPVLGGQIILWGSFALLWYTLGAICLAVAIALWILYRLNYSHKSTKHSNLTF</sequence>
<feature type="transmembrane region" description="Helical" evidence="7">
    <location>
        <begin position="148"/>
        <end position="165"/>
    </location>
</feature>
<dbReference type="PANTHER" id="PTHR23517">
    <property type="entry name" value="RESISTANCE PROTEIN MDTM, PUTATIVE-RELATED-RELATED"/>
    <property type="match status" value="1"/>
</dbReference>
<feature type="transmembrane region" description="Helical" evidence="7">
    <location>
        <begin position="56"/>
        <end position="75"/>
    </location>
</feature>
<dbReference type="PROSITE" id="PS50850">
    <property type="entry name" value="MFS"/>
    <property type="match status" value="1"/>
</dbReference>
<dbReference type="OrthoDB" id="5379144at2"/>
<evidence type="ECO:0000256" key="7">
    <source>
        <dbReference type="SAM" id="Phobius"/>
    </source>
</evidence>
<dbReference type="Pfam" id="PF07690">
    <property type="entry name" value="MFS_1"/>
    <property type="match status" value="1"/>
</dbReference>
<feature type="transmembrane region" description="Helical" evidence="7">
    <location>
        <begin position="20"/>
        <end position="44"/>
    </location>
</feature>
<keyword evidence="6 7" id="KW-0472">Membrane</keyword>
<dbReference type="Gene3D" id="1.20.1250.20">
    <property type="entry name" value="MFS general substrate transporter like domains"/>
    <property type="match status" value="2"/>
</dbReference>
<evidence type="ECO:0000256" key="5">
    <source>
        <dbReference type="ARBA" id="ARBA00022989"/>
    </source>
</evidence>
<feature type="transmembrane region" description="Helical" evidence="7">
    <location>
        <begin position="95"/>
        <end position="118"/>
    </location>
</feature>
<keyword evidence="10" id="KW-1185">Reference proteome</keyword>
<feature type="transmembrane region" description="Helical" evidence="7">
    <location>
        <begin position="253"/>
        <end position="273"/>
    </location>
</feature>
<comment type="caution">
    <text evidence="9">The sequence shown here is derived from an EMBL/GenBank/DDBJ whole genome shotgun (WGS) entry which is preliminary data.</text>
</comment>
<evidence type="ECO:0000256" key="1">
    <source>
        <dbReference type="ARBA" id="ARBA00004651"/>
    </source>
</evidence>
<evidence type="ECO:0000256" key="6">
    <source>
        <dbReference type="ARBA" id="ARBA00023136"/>
    </source>
</evidence>
<evidence type="ECO:0000256" key="3">
    <source>
        <dbReference type="ARBA" id="ARBA00022475"/>
    </source>
</evidence>
<accession>A0A372NZ43</accession>
<keyword evidence="4 7" id="KW-0812">Transmembrane</keyword>
<feature type="domain" description="Major facilitator superfamily (MFS) profile" evidence="8">
    <location>
        <begin position="18"/>
        <end position="398"/>
    </location>
</feature>
<protein>
    <submittedName>
        <fullName evidence="9">MFS transporter</fullName>
    </submittedName>
</protein>
<dbReference type="GO" id="GO:0005886">
    <property type="term" value="C:plasma membrane"/>
    <property type="evidence" value="ECO:0007669"/>
    <property type="project" value="UniProtKB-SubCell"/>
</dbReference>
<dbReference type="InterPro" id="IPR001958">
    <property type="entry name" value="Tet-R_TetA/multi-R_MdtG-like"/>
</dbReference>
<keyword evidence="5 7" id="KW-1133">Transmembrane helix</keyword>
<feature type="transmembrane region" description="Helical" evidence="7">
    <location>
        <begin position="285"/>
        <end position="303"/>
    </location>
</feature>
<dbReference type="InterPro" id="IPR011701">
    <property type="entry name" value="MFS"/>
</dbReference>
<name>A0A372NZ43_9SPHI</name>
<keyword evidence="3" id="KW-1003">Cell membrane</keyword>
<dbReference type="EMBL" id="QWDC01000001">
    <property type="protein sequence ID" value="RFZ94797.1"/>
    <property type="molecule type" value="Genomic_DNA"/>
</dbReference>
<feature type="transmembrane region" description="Helical" evidence="7">
    <location>
        <begin position="345"/>
        <end position="368"/>
    </location>
</feature>
<reference evidence="9 10" key="1">
    <citation type="submission" date="2018-08" db="EMBL/GenBank/DDBJ databases">
        <title>Mucilaginibacter sp. MYSH2.</title>
        <authorList>
            <person name="Seo T."/>
        </authorList>
    </citation>
    <scope>NUCLEOTIDE SEQUENCE [LARGE SCALE GENOMIC DNA]</scope>
    <source>
        <strain evidence="9 10">MYSH2</strain>
    </source>
</reference>
<evidence type="ECO:0000313" key="10">
    <source>
        <dbReference type="Proteomes" id="UP000264217"/>
    </source>
</evidence>
<feature type="transmembrane region" description="Helical" evidence="7">
    <location>
        <begin position="374"/>
        <end position="394"/>
    </location>
</feature>
<dbReference type="InterPro" id="IPR020846">
    <property type="entry name" value="MFS_dom"/>
</dbReference>
<evidence type="ECO:0000256" key="2">
    <source>
        <dbReference type="ARBA" id="ARBA00022448"/>
    </source>
</evidence>
<dbReference type="Proteomes" id="UP000264217">
    <property type="component" value="Unassembled WGS sequence"/>
</dbReference>
<feature type="transmembrane region" description="Helical" evidence="7">
    <location>
        <begin position="309"/>
        <end position="333"/>
    </location>
</feature>
<dbReference type="PANTHER" id="PTHR23517:SF2">
    <property type="entry name" value="MULTIDRUG RESISTANCE PROTEIN MDTH"/>
    <property type="match status" value="1"/>
</dbReference>
<keyword evidence="2" id="KW-0813">Transport</keyword>
<dbReference type="SUPFAM" id="SSF103473">
    <property type="entry name" value="MFS general substrate transporter"/>
    <property type="match status" value="1"/>
</dbReference>
<proteinExistence type="predicted"/>
<dbReference type="GO" id="GO:0022857">
    <property type="term" value="F:transmembrane transporter activity"/>
    <property type="evidence" value="ECO:0007669"/>
    <property type="project" value="InterPro"/>
</dbReference>
<dbReference type="InterPro" id="IPR050171">
    <property type="entry name" value="MFS_Transporters"/>
</dbReference>